<gene>
    <name evidence="8" type="ORF">B0T25DRAFT_573583</name>
</gene>
<evidence type="ECO:0000256" key="4">
    <source>
        <dbReference type="PROSITE-ProRule" id="PRU01343"/>
    </source>
</evidence>
<evidence type="ECO:0000256" key="5">
    <source>
        <dbReference type="SAM" id="Coils"/>
    </source>
</evidence>
<feature type="region of interest" description="Disordered" evidence="6">
    <location>
        <begin position="203"/>
        <end position="277"/>
    </location>
</feature>
<keyword evidence="3" id="KW-0862">Zinc</keyword>
<protein>
    <recommendedName>
        <fullName evidence="7">GRF-type domain-containing protein</fullName>
    </recommendedName>
</protein>
<dbReference type="Proteomes" id="UP001275084">
    <property type="component" value="Unassembled WGS sequence"/>
</dbReference>
<evidence type="ECO:0000256" key="1">
    <source>
        <dbReference type="ARBA" id="ARBA00022723"/>
    </source>
</evidence>
<reference evidence="8" key="2">
    <citation type="submission" date="2023-06" db="EMBL/GenBank/DDBJ databases">
        <authorList>
            <consortium name="Lawrence Berkeley National Laboratory"/>
            <person name="Haridas S."/>
            <person name="Hensen N."/>
            <person name="Bonometti L."/>
            <person name="Westerberg I."/>
            <person name="Brannstrom I.O."/>
            <person name="Guillou S."/>
            <person name="Cros-Aarteil S."/>
            <person name="Calhoun S."/>
            <person name="Kuo A."/>
            <person name="Mondo S."/>
            <person name="Pangilinan J."/>
            <person name="Riley R."/>
            <person name="Labutti K."/>
            <person name="Andreopoulos B."/>
            <person name="Lipzen A."/>
            <person name="Chen C."/>
            <person name="Yanf M."/>
            <person name="Daum C."/>
            <person name="Ng V."/>
            <person name="Clum A."/>
            <person name="Steindorff A."/>
            <person name="Ohm R."/>
            <person name="Martin F."/>
            <person name="Silar P."/>
            <person name="Natvig D."/>
            <person name="Lalanne C."/>
            <person name="Gautier V."/>
            <person name="Ament-Velasquez S.L."/>
            <person name="Kruys A."/>
            <person name="Hutchinson M.I."/>
            <person name="Powell A.J."/>
            <person name="Barry K."/>
            <person name="Miller A.N."/>
            <person name="Grigoriev I.V."/>
            <person name="Debuchy R."/>
            <person name="Gladieux P."/>
            <person name="Thoren M.H."/>
            <person name="Johannesson H."/>
        </authorList>
    </citation>
    <scope>NUCLEOTIDE SEQUENCE</scope>
    <source>
        <strain evidence="8">CBS 955.72</strain>
    </source>
</reference>
<feature type="domain" description="GRF-type" evidence="7">
    <location>
        <begin position="21"/>
        <end position="65"/>
    </location>
</feature>
<dbReference type="PROSITE" id="PS51999">
    <property type="entry name" value="ZF_GRF"/>
    <property type="match status" value="1"/>
</dbReference>
<keyword evidence="2 4" id="KW-0863">Zinc-finger</keyword>
<name>A0AAJ0H5S7_9PEZI</name>
<dbReference type="AlphaFoldDB" id="A0AAJ0H5S7"/>
<keyword evidence="1" id="KW-0479">Metal-binding</keyword>
<evidence type="ECO:0000256" key="3">
    <source>
        <dbReference type="ARBA" id="ARBA00022833"/>
    </source>
</evidence>
<feature type="compositionally biased region" description="Polar residues" evidence="6">
    <location>
        <begin position="92"/>
        <end position="101"/>
    </location>
</feature>
<keyword evidence="9" id="KW-1185">Reference proteome</keyword>
<evidence type="ECO:0000313" key="8">
    <source>
        <dbReference type="EMBL" id="KAK3341180.1"/>
    </source>
</evidence>
<evidence type="ECO:0000259" key="7">
    <source>
        <dbReference type="PROSITE" id="PS51999"/>
    </source>
</evidence>
<dbReference type="GO" id="GO:0008270">
    <property type="term" value="F:zinc ion binding"/>
    <property type="evidence" value="ECO:0007669"/>
    <property type="project" value="UniProtKB-KW"/>
</dbReference>
<evidence type="ECO:0000256" key="6">
    <source>
        <dbReference type="SAM" id="MobiDB-lite"/>
    </source>
</evidence>
<evidence type="ECO:0000256" key="2">
    <source>
        <dbReference type="ARBA" id="ARBA00022771"/>
    </source>
</evidence>
<organism evidence="8 9">
    <name type="scientific">Lasiosphaeria hispida</name>
    <dbReference type="NCBI Taxonomy" id="260671"/>
    <lineage>
        <taxon>Eukaryota</taxon>
        <taxon>Fungi</taxon>
        <taxon>Dikarya</taxon>
        <taxon>Ascomycota</taxon>
        <taxon>Pezizomycotina</taxon>
        <taxon>Sordariomycetes</taxon>
        <taxon>Sordariomycetidae</taxon>
        <taxon>Sordariales</taxon>
        <taxon>Lasiosphaeriaceae</taxon>
        <taxon>Lasiosphaeria</taxon>
    </lineage>
</organism>
<accession>A0AAJ0H5S7</accession>
<dbReference type="InterPro" id="IPR010666">
    <property type="entry name" value="Znf_GRF"/>
</dbReference>
<keyword evidence="5" id="KW-0175">Coiled coil</keyword>
<feature type="coiled-coil region" evidence="5">
    <location>
        <begin position="351"/>
        <end position="390"/>
    </location>
</feature>
<proteinExistence type="predicted"/>
<dbReference type="EMBL" id="JAUIQD010000008">
    <property type="protein sequence ID" value="KAK3341180.1"/>
    <property type="molecule type" value="Genomic_DNA"/>
</dbReference>
<sequence>MPPPGTPRTTGTFKSDEGWFCDCDPPRPADRFTVNKQGPNHGRLFYTCSKPHAIQCGFWIWEEKAQEIETMVLTRAAAQKAQKAAEVKDTHTNMPQPSATGGRSPKRLANLAVNPRRQRVFRGANQPTRIDSDDDDSDDNGDTDGDNFLDSEPLKTRSRIVSPFSAPKAKPGPITPKPARKRRLVNFGHGEGLDMDADIDIHNDETDEGESEGNGQSDGINDRDEGHHYDGKGKNAATTGQGSAAIGQHRDKRPVTPNRPQTWGSVPTGLPTPVSKSVPRNRLLFASNGNLSSSKRIGATPDVFTDEHDLTADVMGLLEGQKIDESVKQRVRQRLDTYVLRLRGTEAGRDATRAALKMKETQVKVKEAEIERLEELLENERRASQKKMAILEGLISNGKN</sequence>
<feature type="compositionally biased region" description="Acidic residues" evidence="6">
    <location>
        <begin position="132"/>
        <end position="149"/>
    </location>
</feature>
<feature type="region of interest" description="Disordered" evidence="6">
    <location>
        <begin position="83"/>
        <end position="182"/>
    </location>
</feature>
<comment type="caution">
    <text evidence="8">The sequence shown here is derived from an EMBL/GenBank/DDBJ whole genome shotgun (WGS) entry which is preliminary data.</text>
</comment>
<evidence type="ECO:0000313" key="9">
    <source>
        <dbReference type="Proteomes" id="UP001275084"/>
    </source>
</evidence>
<reference evidence="8" key="1">
    <citation type="journal article" date="2023" name="Mol. Phylogenet. Evol.">
        <title>Genome-scale phylogeny and comparative genomics of the fungal order Sordariales.</title>
        <authorList>
            <person name="Hensen N."/>
            <person name="Bonometti L."/>
            <person name="Westerberg I."/>
            <person name="Brannstrom I.O."/>
            <person name="Guillou S."/>
            <person name="Cros-Aarteil S."/>
            <person name="Calhoun S."/>
            <person name="Haridas S."/>
            <person name="Kuo A."/>
            <person name="Mondo S."/>
            <person name="Pangilinan J."/>
            <person name="Riley R."/>
            <person name="LaButti K."/>
            <person name="Andreopoulos B."/>
            <person name="Lipzen A."/>
            <person name="Chen C."/>
            <person name="Yan M."/>
            <person name="Daum C."/>
            <person name="Ng V."/>
            <person name="Clum A."/>
            <person name="Steindorff A."/>
            <person name="Ohm R.A."/>
            <person name="Martin F."/>
            <person name="Silar P."/>
            <person name="Natvig D.O."/>
            <person name="Lalanne C."/>
            <person name="Gautier V."/>
            <person name="Ament-Velasquez S.L."/>
            <person name="Kruys A."/>
            <person name="Hutchinson M.I."/>
            <person name="Powell A.J."/>
            <person name="Barry K."/>
            <person name="Miller A.N."/>
            <person name="Grigoriev I.V."/>
            <person name="Debuchy R."/>
            <person name="Gladieux P."/>
            <person name="Hiltunen Thoren M."/>
            <person name="Johannesson H."/>
        </authorList>
    </citation>
    <scope>NUCLEOTIDE SEQUENCE</scope>
    <source>
        <strain evidence="8">CBS 955.72</strain>
    </source>
</reference>
<dbReference type="Pfam" id="PF06839">
    <property type="entry name" value="Zn_ribbon_GRF"/>
    <property type="match status" value="1"/>
</dbReference>
<feature type="compositionally biased region" description="Basic and acidic residues" evidence="6">
    <location>
        <begin position="220"/>
        <end position="233"/>
    </location>
</feature>